<protein>
    <submittedName>
        <fullName evidence="4">TKL/TKL-ccin protein kinase</fullName>
    </submittedName>
</protein>
<evidence type="ECO:0000313" key="5">
    <source>
        <dbReference type="Proteomes" id="UP001215598"/>
    </source>
</evidence>
<evidence type="ECO:0000313" key="4">
    <source>
        <dbReference type="EMBL" id="KAJ7737339.1"/>
    </source>
</evidence>
<keyword evidence="2" id="KW-0067">ATP-binding</keyword>
<dbReference type="InterPro" id="IPR001245">
    <property type="entry name" value="Ser-Thr/Tyr_kinase_cat_dom"/>
</dbReference>
<dbReference type="PROSITE" id="PS50011">
    <property type="entry name" value="PROTEIN_KINASE_DOM"/>
    <property type="match status" value="1"/>
</dbReference>
<feature type="domain" description="Protein kinase" evidence="3">
    <location>
        <begin position="40"/>
        <end position="315"/>
    </location>
</feature>
<proteinExistence type="predicted"/>
<reference evidence="4" key="1">
    <citation type="submission" date="2023-03" db="EMBL/GenBank/DDBJ databases">
        <title>Massive genome expansion in bonnet fungi (Mycena s.s.) driven by repeated elements and novel gene families across ecological guilds.</title>
        <authorList>
            <consortium name="Lawrence Berkeley National Laboratory"/>
            <person name="Harder C.B."/>
            <person name="Miyauchi S."/>
            <person name="Viragh M."/>
            <person name="Kuo A."/>
            <person name="Thoen E."/>
            <person name="Andreopoulos B."/>
            <person name="Lu D."/>
            <person name="Skrede I."/>
            <person name="Drula E."/>
            <person name="Henrissat B."/>
            <person name="Morin E."/>
            <person name="Kohler A."/>
            <person name="Barry K."/>
            <person name="LaButti K."/>
            <person name="Morin E."/>
            <person name="Salamov A."/>
            <person name="Lipzen A."/>
            <person name="Mereny Z."/>
            <person name="Hegedus B."/>
            <person name="Baldrian P."/>
            <person name="Stursova M."/>
            <person name="Weitz H."/>
            <person name="Taylor A."/>
            <person name="Grigoriev I.V."/>
            <person name="Nagy L.G."/>
            <person name="Martin F."/>
            <person name="Kauserud H."/>
        </authorList>
    </citation>
    <scope>NUCLEOTIDE SEQUENCE</scope>
    <source>
        <strain evidence="4">CBHHK182m</strain>
    </source>
</reference>
<dbReference type="Pfam" id="PF07714">
    <property type="entry name" value="PK_Tyr_Ser-Thr"/>
    <property type="match status" value="1"/>
</dbReference>
<dbReference type="Proteomes" id="UP001215598">
    <property type="component" value="Unassembled WGS sequence"/>
</dbReference>
<keyword evidence="4" id="KW-0808">Transferase</keyword>
<dbReference type="PRINTS" id="PR00109">
    <property type="entry name" value="TYRKINASE"/>
</dbReference>
<dbReference type="InterPro" id="IPR011009">
    <property type="entry name" value="Kinase-like_dom_sf"/>
</dbReference>
<dbReference type="PROSITE" id="PS00108">
    <property type="entry name" value="PROTEIN_KINASE_ST"/>
    <property type="match status" value="1"/>
</dbReference>
<name>A0AAD7IA13_9AGAR</name>
<dbReference type="InterPro" id="IPR051681">
    <property type="entry name" value="Ser/Thr_Kinases-Pseudokinases"/>
</dbReference>
<evidence type="ECO:0000259" key="3">
    <source>
        <dbReference type="PROSITE" id="PS50011"/>
    </source>
</evidence>
<dbReference type="PANTHER" id="PTHR44329:SF298">
    <property type="entry name" value="MIXED LINEAGE KINASE DOMAIN-LIKE PROTEIN"/>
    <property type="match status" value="1"/>
</dbReference>
<evidence type="ECO:0000256" key="2">
    <source>
        <dbReference type="ARBA" id="ARBA00022840"/>
    </source>
</evidence>
<dbReference type="PIRSF" id="PIRSF000654">
    <property type="entry name" value="Integrin-linked_kinase"/>
    <property type="match status" value="1"/>
</dbReference>
<accession>A0AAD7IA13</accession>
<gene>
    <name evidence="4" type="ORF">B0H16DRAFT_106309</name>
</gene>
<keyword evidence="5" id="KW-1185">Reference proteome</keyword>
<keyword evidence="4" id="KW-0418">Kinase</keyword>
<comment type="caution">
    <text evidence="4">The sequence shown here is derived from an EMBL/GenBank/DDBJ whole genome shotgun (WGS) entry which is preliminary data.</text>
</comment>
<dbReference type="AlphaFoldDB" id="A0AAD7IA13"/>
<dbReference type="SMART" id="SM00220">
    <property type="entry name" value="S_TKc"/>
    <property type="match status" value="1"/>
</dbReference>
<dbReference type="SUPFAM" id="SSF56112">
    <property type="entry name" value="Protein kinase-like (PK-like)"/>
    <property type="match status" value="1"/>
</dbReference>
<dbReference type="GO" id="GO:0005524">
    <property type="term" value="F:ATP binding"/>
    <property type="evidence" value="ECO:0007669"/>
    <property type="project" value="UniProtKB-KW"/>
</dbReference>
<sequence>MRTTPPASGYEIPIRFPFADDFQSVFVQDGVHQLDGRVIQEVGFPIAGGGNANIYRGTLKRSDGRRTPVAIKLLRLIGDSSRNEVTLRRMDREVRVWSQIAHPNLLPFLGVCNDLAQWPVLVSPFYEFGNVGDYLTKFPEVDRNALTVGAASGLEYLHDHDVIHGDLKVQNVLVNARGRAVICDFGLSKIIDERGFTSSCAGTLAYMAPELFTIIDHTTQVASRTTKATDVYSFGLLGLEIYSSQPPQRRPRRPFILQEVLAEMQPQREEVPADIVPPRIWDLLERCWALDPELRPSMTRVVESLGKSPSRWTWFG</sequence>
<keyword evidence="1" id="KW-0547">Nucleotide-binding</keyword>
<dbReference type="GO" id="GO:0004674">
    <property type="term" value="F:protein serine/threonine kinase activity"/>
    <property type="evidence" value="ECO:0007669"/>
    <property type="project" value="TreeGrafter"/>
</dbReference>
<organism evidence="4 5">
    <name type="scientific">Mycena metata</name>
    <dbReference type="NCBI Taxonomy" id="1033252"/>
    <lineage>
        <taxon>Eukaryota</taxon>
        <taxon>Fungi</taxon>
        <taxon>Dikarya</taxon>
        <taxon>Basidiomycota</taxon>
        <taxon>Agaricomycotina</taxon>
        <taxon>Agaricomycetes</taxon>
        <taxon>Agaricomycetidae</taxon>
        <taxon>Agaricales</taxon>
        <taxon>Marasmiineae</taxon>
        <taxon>Mycenaceae</taxon>
        <taxon>Mycena</taxon>
    </lineage>
</organism>
<evidence type="ECO:0000256" key="1">
    <source>
        <dbReference type="ARBA" id="ARBA00022741"/>
    </source>
</evidence>
<dbReference type="InterPro" id="IPR000719">
    <property type="entry name" value="Prot_kinase_dom"/>
</dbReference>
<dbReference type="InterPro" id="IPR008271">
    <property type="entry name" value="Ser/Thr_kinase_AS"/>
</dbReference>
<dbReference type="Gene3D" id="1.10.510.10">
    <property type="entry name" value="Transferase(Phosphotransferase) domain 1"/>
    <property type="match status" value="1"/>
</dbReference>
<dbReference type="EMBL" id="JARKIB010000117">
    <property type="protein sequence ID" value="KAJ7737339.1"/>
    <property type="molecule type" value="Genomic_DNA"/>
</dbReference>
<dbReference type="PANTHER" id="PTHR44329">
    <property type="entry name" value="SERINE/THREONINE-PROTEIN KINASE TNNI3K-RELATED"/>
    <property type="match status" value="1"/>
</dbReference>